<dbReference type="PROSITE" id="PS50126">
    <property type="entry name" value="S1"/>
    <property type="match status" value="1"/>
</dbReference>
<dbReference type="Pfam" id="PF03726">
    <property type="entry name" value="PNPase"/>
    <property type="match status" value="1"/>
</dbReference>
<sequence>MLFGLINKDEKTHLNNPVVVEIPYGDETLRLETGRMAKQANGAVLATMGGTMVLATVCAEKTAVEGQDFFPLTVDYQEKFASAGRIPGSRDRREGKASTAETLTARLIDRPIRPLFPETFKNKVQIIAQVFSYDRKNQPDILAMIASSAALALSGVPFAGPIGAARVGYADGKYLLNPSKKVVEDSEMDLVVAATKDGVLMVESEIGELDEETVLGAVKFGFDAQQAVINAINDLAAQVGKERWAVPEKSAEYLAMEKDFESFAGDLESALQIKEKLVRLDTLAQIHTAAKARIPELFPETETATSTLESWADEIVENITARIMRGNILAGKPRIDGRDTKTVRPIEIELGVLPRAHGSALFTRGETQALVSLTLGGGKDALPIESLDGDEERDFILNYNFPGYSVGECKGLKSPGRREIGHGNLAWRALHPMIPSREQFDYVIRVVSDILESNGSSSMATTCGATLAMMDGGVPLTRPVAGIAMGLIKEGDDYAILTDILGDEDHLGDMDFKVTGTDHGITALQMDIKITSITFDIMKHALAQAKDGRMHILGKIQKAIKAPRAKVSEYAPQMYTMKINPDKVRDVIGKGGVVIQALTRETDTQIDLEDDGTVKIMATSKENADAAIARIKDIVAEPEVGVIYPGVVSGVKDFGLFVKILNGFESMVHISEITGERIAKIEDTKIKEGDKVFVKYLGADKRGKTRMSMVGIDQKTGAEIKK</sequence>
<dbReference type="Pfam" id="PF00013">
    <property type="entry name" value="KH_1"/>
    <property type="match status" value="1"/>
</dbReference>
<dbReference type="Pfam" id="PF01138">
    <property type="entry name" value="RNase_PH"/>
    <property type="match status" value="2"/>
</dbReference>
<dbReference type="SUPFAM" id="SSF54211">
    <property type="entry name" value="Ribosomal protein S5 domain 2-like"/>
    <property type="match status" value="2"/>
</dbReference>
<dbReference type="Proteomes" id="UP000721442">
    <property type="component" value="Unassembled WGS sequence"/>
</dbReference>
<dbReference type="EC" id="2.7.7.8" evidence="8"/>
<dbReference type="SUPFAM" id="SSF46915">
    <property type="entry name" value="Polynucleotide phosphorylase/guanosine pentaphosphate synthase (PNPase/GPSI), domain 3"/>
    <property type="match status" value="1"/>
</dbReference>
<dbReference type="SMART" id="SM00316">
    <property type="entry name" value="S1"/>
    <property type="match status" value="1"/>
</dbReference>
<dbReference type="GO" id="GO:0004654">
    <property type="term" value="F:polyribonucleotide nucleotidyltransferase activity"/>
    <property type="evidence" value="ECO:0007669"/>
    <property type="project" value="UniProtKB-UniRule"/>
</dbReference>
<dbReference type="NCBIfam" id="TIGR03591">
    <property type="entry name" value="polynuc_phos"/>
    <property type="match status" value="1"/>
</dbReference>
<dbReference type="InterPro" id="IPR036612">
    <property type="entry name" value="KH_dom_type_1_sf"/>
</dbReference>
<dbReference type="SMART" id="SM00322">
    <property type="entry name" value="KH"/>
    <property type="match status" value="1"/>
</dbReference>
<feature type="domain" description="S1 motif" evidence="9">
    <location>
        <begin position="641"/>
        <end position="710"/>
    </location>
</feature>
<evidence type="ECO:0000256" key="6">
    <source>
        <dbReference type="ARBA" id="ARBA00022842"/>
    </source>
</evidence>
<dbReference type="FunFam" id="3.30.230.70:FF:000001">
    <property type="entry name" value="Polyribonucleotide nucleotidyltransferase"/>
    <property type="match status" value="1"/>
</dbReference>
<evidence type="ECO:0000256" key="4">
    <source>
        <dbReference type="ARBA" id="ARBA00022695"/>
    </source>
</evidence>
<evidence type="ECO:0000256" key="5">
    <source>
        <dbReference type="ARBA" id="ARBA00022723"/>
    </source>
</evidence>
<dbReference type="PIRSF" id="PIRSF005499">
    <property type="entry name" value="PNPase"/>
    <property type="match status" value="1"/>
</dbReference>
<evidence type="ECO:0000256" key="3">
    <source>
        <dbReference type="ARBA" id="ARBA00022679"/>
    </source>
</evidence>
<dbReference type="GO" id="GO:0005829">
    <property type="term" value="C:cytosol"/>
    <property type="evidence" value="ECO:0007669"/>
    <property type="project" value="TreeGrafter"/>
</dbReference>
<dbReference type="InterPro" id="IPR027408">
    <property type="entry name" value="PNPase/RNase_PH_dom_sf"/>
</dbReference>
<dbReference type="GO" id="GO:0006396">
    <property type="term" value="P:RNA processing"/>
    <property type="evidence" value="ECO:0007669"/>
    <property type="project" value="InterPro"/>
</dbReference>
<dbReference type="AlphaFoldDB" id="A0A940DBP7"/>
<evidence type="ECO:0000259" key="9">
    <source>
        <dbReference type="PROSITE" id="PS50126"/>
    </source>
</evidence>
<keyword evidence="4 8" id="KW-0548">Nucleotidyltransferase</keyword>
<keyword evidence="5 8" id="KW-0479">Metal-binding</keyword>
<dbReference type="EMBL" id="JADINE010000002">
    <property type="protein sequence ID" value="MBO8406837.1"/>
    <property type="molecule type" value="Genomic_DNA"/>
</dbReference>
<comment type="function">
    <text evidence="8">Involved in mRNA degradation. Catalyzes the phosphorolysis of single-stranded polyribonucleotides processively in the 3'- to 5'-direction.</text>
</comment>
<reference evidence="10" key="2">
    <citation type="journal article" date="2021" name="PeerJ">
        <title>Extensive microbial diversity within the chicken gut microbiome revealed by metagenomics and culture.</title>
        <authorList>
            <person name="Gilroy R."/>
            <person name="Ravi A."/>
            <person name="Getino M."/>
            <person name="Pursley I."/>
            <person name="Horton D.L."/>
            <person name="Alikhan N.F."/>
            <person name="Baker D."/>
            <person name="Gharbi K."/>
            <person name="Hall N."/>
            <person name="Watson M."/>
            <person name="Adriaenssens E.M."/>
            <person name="Foster-Nyarko E."/>
            <person name="Jarju S."/>
            <person name="Secka A."/>
            <person name="Antonio M."/>
            <person name="Oren A."/>
            <person name="Chaudhuri R.R."/>
            <person name="La Ragione R."/>
            <person name="Hildebrand F."/>
            <person name="Pallen M.J."/>
        </authorList>
    </citation>
    <scope>NUCLEOTIDE SEQUENCE</scope>
    <source>
        <strain evidence="10">B1-16210</strain>
    </source>
</reference>
<protein>
    <recommendedName>
        <fullName evidence="8">Polyribonucleotide nucleotidyltransferase</fullName>
        <ecNumber evidence="8">2.7.7.8</ecNumber>
    </recommendedName>
    <alternativeName>
        <fullName evidence="8">Polynucleotide phosphorylase</fullName>
        <shortName evidence="8">PNPase</shortName>
    </alternativeName>
</protein>
<reference evidence="10" key="1">
    <citation type="submission" date="2020-10" db="EMBL/GenBank/DDBJ databases">
        <authorList>
            <person name="Gilroy R."/>
        </authorList>
    </citation>
    <scope>NUCLEOTIDE SEQUENCE</scope>
    <source>
        <strain evidence="10">B1-16210</strain>
    </source>
</reference>
<dbReference type="PANTHER" id="PTHR11252:SF0">
    <property type="entry name" value="POLYRIBONUCLEOTIDE NUCLEOTIDYLTRANSFERASE 1, MITOCHONDRIAL"/>
    <property type="match status" value="1"/>
</dbReference>
<evidence type="ECO:0000256" key="2">
    <source>
        <dbReference type="ARBA" id="ARBA00022490"/>
    </source>
</evidence>
<dbReference type="Gene3D" id="3.30.1370.10">
    <property type="entry name" value="K Homology domain, type 1"/>
    <property type="match status" value="1"/>
</dbReference>
<dbReference type="InterPro" id="IPR004087">
    <property type="entry name" value="KH_dom"/>
</dbReference>
<dbReference type="CDD" id="cd11363">
    <property type="entry name" value="RNase_PH_PNPase_1"/>
    <property type="match status" value="1"/>
</dbReference>
<dbReference type="HAMAP" id="MF_01595">
    <property type="entry name" value="PNPase"/>
    <property type="match status" value="1"/>
</dbReference>
<accession>A0A940DBP7</accession>
<comment type="similarity">
    <text evidence="1 8">Belongs to the polyribonucleotide nucleotidyltransferase family.</text>
</comment>
<dbReference type="FunFam" id="3.30.1370.10:FF:000001">
    <property type="entry name" value="Polyribonucleotide nucleotidyltransferase"/>
    <property type="match status" value="1"/>
</dbReference>
<dbReference type="NCBIfam" id="NF008805">
    <property type="entry name" value="PRK11824.1"/>
    <property type="match status" value="1"/>
</dbReference>
<keyword evidence="3 8" id="KW-0808">Transferase</keyword>
<comment type="catalytic activity">
    <reaction evidence="8">
        <text>RNA(n+1) + phosphate = RNA(n) + a ribonucleoside 5'-diphosphate</text>
        <dbReference type="Rhea" id="RHEA:22096"/>
        <dbReference type="Rhea" id="RHEA-COMP:14527"/>
        <dbReference type="Rhea" id="RHEA-COMP:17342"/>
        <dbReference type="ChEBI" id="CHEBI:43474"/>
        <dbReference type="ChEBI" id="CHEBI:57930"/>
        <dbReference type="ChEBI" id="CHEBI:140395"/>
        <dbReference type="EC" id="2.7.7.8"/>
    </reaction>
</comment>
<dbReference type="CDD" id="cd02393">
    <property type="entry name" value="KH-I_PNPase"/>
    <property type="match status" value="1"/>
</dbReference>
<dbReference type="InterPro" id="IPR015848">
    <property type="entry name" value="PNPase_PH_RNA-bd_bac/org-type"/>
</dbReference>
<dbReference type="GO" id="GO:0003723">
    <property type="term" value="F:RNA binding"/>
    <property type="evidence" value="ECO:0007669"/>
    <property type="project" value="UniProtKB-UniRule"/>
</dbReference>
<dbReference type="Pfam" id="PF03725">
    <property type="entry name" value="RNase_PH_C"/>
    <property type="match status" value="1"/>
</dbReference>
<dbReference type="PROSITE" id="PS50084">
    <property type="entry name" value="KH_TYPE_1"/>
    <property type="match status" value="1"/>
</dbReference>
<dbReference type="SUPFAM" id="SSF50249">
    <property type="entry name" value="Nucleic acid-binding proteins"/>
    <property type="match status" value="1"/>
</dbReference>
<dbReference type="CDD" id="cd11364">
    <property type="entry name" value="RNase_PH_PNPase_2"/>
    <property type="match status" value="1"/>
</dbReference>
<dbReference type="InterPro" id="IPR020568">
    <property type="entry name" value="Ribosomal_Su5_D2-typ_SF"/>
</dbReference>
<dbReference type="InterPro" id="IPR012340">
    <property type="entry name" value="NA-bd_OB-fold"/>
</dbReference>
<name>A0A940DBP7_9PROT</name>
<feature type="binding site" evidence="8">
    <location>
        <position position="505"/>
    </location>
    <ligand>
        <name>Mg(2+)</name>
        <dbReference type="ChEBI" id="CHEBI:18420"/>
    </ligand>
</feature>
<dbReference type="GO" id="GO:0006402">
    <property type="term" value="P:mRNA catabolic process"/>
    <property type="evidence" value="ECO:0007669"/>
    <property type="project" value="UniProtKB-UniRule"/>
</dbReference>
<dbReference type="InterPro" id="IPR001247">
    <property type="entry name" value="ExoRNase_PH_dom1"/>
</dbReference>
<comment type="cofactor">
    <cofactor evidence="8">
        <name>Mg(2+)</name>
        <dbReference type="ChEBI" id="CHEBI:18420"/>
    </cofactor>
</comment>
<evidence type="ECO:0000256" key="1">
    <source>
        <dbReference type="ARBA" id="ARBA00007404"/>
    </source>
</evidence>
<evidence type="ECO:0000256" key="8">
    <source>
        <dbReference type="HAMAP-Rule" id="MF_01595"/>
    </source>
</evidence>
<dbReference type="InterPro" id="IPR015847">
    <property type="entry name" value="ExoRNase_PH_dom2"/>
</dbReference>
<dbReference type="InterPro" id="IPR036345">
    <property type="entry name" value="ExoRNase_PH_dom2_sf"/>
</dbReference>
<organism evidence="10 11">
    <name type="scientific">Candidatus Enterousia excrementavium</name>
    <dbReference type="NCBI Taxonomy" id="2840789"/>
    <lineage>
        <taxon>Bacteria</taxon>
        <taxon>Pseudomonadati</taxon>
        <taxon>Pseudomonadota</taxon>
        <taxon>Alphaproteobacteria</taxon>
        <taxon>Candidatus Enterousia</taxon>
    </lineage>
</organism>
<dbReference type="SUPFAM" id="SSF55666">
    <property type="entry name" value="Ribonuclease PH domain 2-like"/>
    <property type="match status" value="2"/>
</dbReference>
<dbReference type="Pfam" id="PF00575">
    <property type="entry name" value="S1"/>
    <property type="match status" value="1"/>
</dbReference>
<proteinExistence type="inferred from homology"/>
<feature type="binding site" evidence="8">
    <location>
        <position position="511"/>
    </location>
    <ligand>
        <name>Mg(2+)</name>
        <dbReference type="ChEBI" id="CHEBI:18420"/>
    </ligand>
</feature>
<dbReference type="GO" id="GO:0000287">
    <property type="term" value="F:magnesium ion binding"/>
    <property type="evidence" value="ECO:0007669"/>
    <property type="project" value="UniProtKB-UniRule"/>
</dbReference>
<dbReference type="GO" id="GO:0000175">
    <property type="term" value="F:3'-5'-RNA exonuclease activity"/>
    <property type="evidence" value="ECO:0007669"/>
    <property type="project" value="TreeGrafter"/>
</dbReference>
<comment type="caution">
    <text evidence="10">The sequence shown here is derived from an EMBL/GenBank/DDBJ whole genome shotgun (WGS) entry which is preliminary data.</text>
</comment>
<dbReference type="FunFam" id="3.30.230.70:FF:000002">
    <property type="entry name" value="Polyribonucleotide nucleotidyltransferase"/>
    <property type="match status" value="1"/>
</dbReference>
<dbReference type="SUPFAM" id="SSF54791">
    <property type="entry name" value="Eukaryotic type KH-domain (KH-domain type I)"/>
    <property type="match status" value="1"/>
</dbReference>
<comment type="subcellular location">
    <subcellularLocation>
        <location evidence="8">Cytoplasm</location>
    </subcellularLocation>
</comment>
<dbReference type="InterPro" id="IPR004088">
    <property type="entry name" value="KH_dom_type_1"/>
</dbReference>
<dbReference type="InterPro" id="IPR003029">
    <property type="entry name" value="S1_domain"/>
</dbReference>
<evidence type="ECO:0000313" key="10">
    <source>
        <dbReference type="EMBL" id="MBO8406837.1"/>
    </source>
</evidence>
<evidence type="ECO:0000256" key="7">
    <source>
        <dbReference type="ARBA" id="ARBA00022884"/>
    </source>
</evidence>
<keyword evidence="6 8" id="KW-0460">Magnesium</keyword>
<dbReference type="PANTHER" id="PTHR11252">
    <property type="entry name" value="POLYRIBONUCLEOTIDE NUCLEOTIDYLTRANSFERASE"/>
    <property type="match status" value="1"/>
</dbReference>
<keyword evidence="2 8" id="KW-0963">Cytoplasm</keyword>
<evidence type="ECO:0000313" key="11">
    <source>
        <dbReference type="Proteomes" id="UP000721442"/>
    </source>
</evidence>
<keyword evidence="7 8" id="KW-0694">RNA-binding</keyword>
<dbReference type="InterPro" id="IPR012162">
    <property type="entry name" value="PNPase"/>
</dbReference>
<dbReference type="Gene3D" id="2.40.50.140">
    <property type="entry name" value="Nucleic acid-binding proteins"/>
    <property type="match status" value="1"/>
</dbReference>
<dbReference type="InterPro" id="IPR036456">
    <property type="entry name" value="PNPase_PH_RNA-bd_sf"/>
</dbReference>
<gene>
    <name evidence="8 10" type="primary">pnp</name>
    <name evidence="10" type="ORF">IAC77_00025</name>
</gene>
<dbReference type="Gene3D" id="3.30.230.70">
    <property type="entry name" value="GHMP Kinase, N-terminal domain"/>
    <property type="match status" value="2"/>
</dbReference>